<keyword evidence="3" id="KW-1185">Reference proteome</keyword>
<name>A0AAD5VQM8_9AGAR</name>
<proteinExistence type="predicted"/>
<feature type="region of interest" description="Disordered" evidence="1">
    <location>
        <begin position="17"/>
        <end position="44"/>
    </location>
</feature>
<gene>
    <name evidence="2" type="ORF">NP233_g9600</name>
</gene>
<dbReference type="EMBL" id="JANIEX010000874">
    <property type="protein sequence ID" value="KAJ3562396.1"/>
    <property type="molecule type" value="Genomic_DNA"/>
</dbReference>
<comment type="caution">
    <text evidence="2">The sequence shown here is derived from an EMBL/GenBank/DDBJ whole genome shotgun (WGS) entry which is preliminary data.</text>
</comment>
<sequence>MKDARVYIEIPETPPHVQHLKRSLRSPSPTHAPRVKKSRTQPKDAKVSLSCCSLLGVSRYASNGLVVPRDYIHEDNLLAEETDALEDGNVSDSLPILLLEDVSVFERSLDELVPLSRLLELRPEYPMQAPELYATGYSKHWLVAGFGDSDDEGHHEVHDDFRIASDDEDDEEDRLSLRNGDELESASTATKTSTILEVMFYHYPETKRMDRNLYIRTQKAWYMHCISQFRQLWMIFG</sequence>
<protein>
    <submittedName>
        <fullName evidence="2">Uncharacterized protein</fullName>
    </submittedName>
</protein>
<organism evidence="2 3">
    <name type="scientific">Leucocoprinus birnbaumii</name>
    <dbReference type="NCBI Taxonomy" id="56174"/>
    <lineage>
        <taxon>Eukaryota</taxon>
        <taxon>Fungi</taxon>
        <taxon>Dikarya</taxon>
        <taxon>Basidiomycota</taxon>
        <taxon>Agaricomycotina</taxon>
        <taxon>Agaricomycetes</taxon>
        <taxon>Agaricomycetidae</taxon>
        <taxon>Agaricales</taxon>
        <taxon>Agaricineae</taxon>
        <taxon>Agaricaceae</taxon>
        <taxon>Leucocoprinus</taxon>
    </lineage>
</organism>
<feature type="region of interest" description="Disordered" evidence="1">
    <location>
        <begin position="164"/>
        <end position="188"/>
    </location>
</feature>
<dbReference type="Proteomes" id="UP001213000">
    <property type="component" value="Unassembled WGS sequence"/>
</dbReference>
<evidence type="ECO:0000313" key="2">
    <source>
        <dbReference type="EMBL" id="KAJ3562396.1"/>
    </source>
</evidence>
<accession>A0AAD5VQM8</accession>
<dbReference type="AlphaFoldDB" id="A0AAD5VQM8"/>
<evidence type="ECO:0000256" key="1">
    <source>
        <dbReference type="SAM" id="MobiDB-lite"/>
    </source>
</evidence>
<reference evidence="2" key="1">
    <citation type="submission" date="2022-07" db="EMBL/GenBank/DDBJ databases">
        <title>Genome Sequence of Leucocoprinus birnbaumii.</title>
        <authorList>
            <person name="Buettner E."/>
        </authorList>
    </citation>
    <scope>NUCLEOTIDE SEQUENCE</scope>
    <source>
        <strain evidence="2">VT141</strain>
    </source>
</reference>
<evidence type="ECO:0000313" key="3">
    <source>
        <dbReference type="Proteomes" id="UP001213000"/>
    </source>
</evidence>